<dbReference type="AlphaFoldDB" id="R9A990"/>
<dbReference type="HOGENOM" id="CLU_627315_0_0_1"/>
<dbReference type="GeneID" id="20377055"/>
<dbReference type="OrthoDB" id="3219396at2759"/>
<proteinExistence type="predicted"/>
<dbReference type="SUPFAM" id="SSF81383">
    <property type="entry name" value="F-box domain"/>
    <property type="match status" value="1"/>
</dbReference>
<dbReference type="Gene3D" id="2.130.10.10">
    <property type="entry name" value="YVTN repeat-like/Quinoprotein amine dehydrogenase"/>
    <property type="match status" value="1"/>
</dbReference>
<protein>
    <recommendedName>
        <fullName evidence="1">F-box domain-containing protein</fullName>
    </recommendedName>
</protein>
<reference evidence="3" key="1">
    <citation type="journal article" date="2013" name="BMC Genomics">
        <title>Genome and transcriptome sequencing of the halophilic fungus Wallemia ichthyophaga: haloadaptations present and absent.</title>
        <authorList>
            <person name="Zajc J."/>
            <person name="Liu Y."/>
            <person name="Dai W."/>
            <person name="Yang Z."/>
            <person name="Hu J."/>
            <person name="Gostincar C."/>
            <person name="Gunde-Cimerman N."/>
        </authorList>
    </citation>
    <scope>NUCLEOTIDE SEQUENCE [LARGE SCALE GENOMIC DNA]</scope>
    <source>
        <strain evidence="3">EXF-994 / CBS 113033</strain>
    </source>
</reference>
<dbReference type="EMBL" id="KE007290">
    <property type="protein sequence ID" value="EOQ98634.1"/>
    <property type="molecule type" value="Genomic_DNA"/>
</dbReference>
<dbReference type="SMART" id="SM00320">
    <property type="entry name" value="WD40"/>
    <property type="match status" value="3"/>
</dbReference>
<dbReference type="InterPro" id="IPR001680">
    <property type="entry name" value="WD40_rpt"/>
</dbReference>
<dbReference type="STRING" id="1299270.R9A990"/>
<feature type="domain" description="F-box" evidence="1">
    <location>
        <begin position="1"/>
        <end position="47"/>
    </location>
</feature>
<dbReference type="KEGG" id="wic:J056_004103"/>
<dbReference type="PROSITE" id="PS50181">
    <property type="entry name" value="FBOX"/>
    <property type="match status" value="1"/>
</dbReference>
<dbReference type="InterPro" id="IPR001810">
    <property type="entry name" value="F-box_dom"/>
</dbReference>
<dbReference type="Gene3D" id="1.20.1280.50">
    <property type="match status" value="1"/>
</dbReference>
<dbReference type="SUPFAM" id="SSF50978">
    <property type="entry name" value="WD40 repeat-like"/>
    <property type="match status" value="1"/>
</dbReference>
<gene>
    <name evidence="2" type="ORF">J056_004103</name>
</gene>
<dbReference type="eggNOG" id="ENOG502S6RE">
    <property type="taxonomic scope" value="Eukaryota"/>
</dbReference>
<evidence type="ECO:0000259" key="1">
    <source>
        <dbReference type="PROSITE" id="PS50181"/>
    </source>
</evidence>
<dbReference type="InterPro" id="IPR015943">
    <property type="entry name" value="WD40/YVTN_repeat-like_dom_sf"/>
</dbReference>
<dbReference type="Pfam" id="PF25499">
    <property type="entry name" value="Beta-prop_pof12"/>
    <property type="match status" value="1"/>
</dbReference>
<dbReference type="SMART" id="SM00256">
    <property type="entry name" value="FBOX"/>
    <property type="match status" value="1"/>
</dbReference>
<dbReference type="Pfam" id="PF12937">
    <property type="entry name" value="F-box-like"/>
    <property type="match status" value="1"/>
</dbReference>
<organism evidence="2 3">
    <name type="scientific">Wallemia ichthyophaga (strain EXF-994 / CBS 113033)</name>
    <dbReference type="NCBI Taxonomy" id="1299270"/>
    <lineage>
        <taxon>Eukaryota</taxon>
        <taxon>Fungi</taxon>
        <taxon>Dikarya</taxon>
        <taxon>Basidiomycota</taxon>
        <taxon>Wallemiomycotina</taxon>
        <taxon>Wallemiomycetes</taxon>
        <taxon>Wallemiales</taxon>
        <taxon>Wallemiaceae</taxon>
        <taxon>Wallemia</taxon>
    </lineage>
</organism>
<accession>R9A990</accession>
<keyword evidence="3" id="KW-1185">Reference proteome</keyword>
<dbReference type="InterPro" id="IPR036047">
    <property type="entry name" value="F-box-like_dom_sf"/>
</dbReference>
<evidence type="ECO:0000313" key="3">
    <source>
        <dbReference type="Proteomes" id="UP000014064"/>
    </source>
</evidence>
<evidence type="ECO:0000313" key="2">
    <source>
        <dbReference type="EMBL" id="EOQ98634.1"/>
    </source>
</evidence>
<name>R9A990_WALI9</name>
<dbReference type="InterPro" id="IPR036322">
    <property type="entry name" value="WD40_repeat_dom_sf"/>
</dbReference>
<dbReference type="Proteomes" id="UP000014064">
    <property type="component" value="Unassembled WGS sequence"/>
</dbReference>
<dbReference type="RefSeq" id="XP_009270525.1">
    <property type="nucleotide sequence ID" value="XM_009272250.1"/>
</dbReference>
<sequence length="437" mass="50074">MNSFEKLSDEIVLHIFENIDWKHNVQLRGTCRRFRRLSDDPILWNKHYSRTAQLIMTPRSSHSDYHKLYRISRNWSTGRATSSSINTNSDKILTQLHENYVFSTLRNSGTLFVHSFSPVDAEQELSDKSILAEFKLKPIADISIDSNLSYHSDGVIRVAICFTDKSFSIFSFKTQTNQLESHLYQKKPRVDAGFEKVLYTSLNSPYYITCTDRFRLTIYHVAIQPTFIQSYTSSIAYHPASIHIDQDSWNVVVAYITPSFPSLYSVAVQTFPLRSGDCLYTNANKDIKSARRTSRILDISISRNSRWIALAREDNVVEVFELTECLKEHSKLPTTPKYLSLRLHMTLNGHNCAASSVAIANDRCVTGDVRGDIKIWNLKPNTNVEDISKPFDLAESRGITLREHPPMPSMGVKQIAFDNTSVLSVTRDFMRVYKFDV</sequence>